<dbReference type="SMART" id="SM00298">
    <property type="entry name" value="CHROMO"/>
    <property type="match status" value="1"/>
</dbReference>
<comment type="caution">
    <text evidence="4">The sequence shown here is derived from an EMBL/GenBank/DDBJ whole genome shotgun (WGS) entry which is preliminary data.</text>
</comment>
<name>A0ABQ8W374_PENCH</name>
<dbReference type="EMBL" id="JAPVEB010000010">
    <property type="protein sequence ID" value="KAJ5255097.1"/>
    <property type="molecule type" value="Genomic_DNA"/>
</dbReference>
<dbReference type="CDD" id="cd00024">
    <property type="entry name" value="CD_CSD"/>
    <property type="match status" value="1"/>
</dbReference>
<dbReference type="Gene3D" id="2.40.50.40">
    <property type="match status" value="1"/>
</dbReference>
<evidence type="ECO:0000256" key="2">
    <source>
        <dbReference type="SAM" id="MobiDB-lite"/>
    </source>
</evidence>
<proteinExistence type="predicted"/>
<evidence type="ECO:0000313" key="5">
    <source>
        <dbReference type="Proteomes" id="UP001220256"/>
    </source>
</evidence>
<protein>
    <recommendedName>
        <fullName evidence="3">Chromo domain-containing protein</fullName>
    </recommendedName>
</protein>
<evidence type="ECO:0000313" key="4">
    <source>
        <dbReference type="EMBL" id="KAJ5255097.1"/>
    </source>
</evidence>
<dbReference type="Pfam" id="PF00385">
    <property type="entry name" value="Chromo"/>
    <property type="match status" value="1"/>
</dbReference>
<dbReference type="InterPro" id="IPR000953">
    <property type="entry name" value="Chromo/chromo_shadow_dom"/>
</dbReference>
<dbReference type="InterPro" id="IPR023780">
    <property type="entry name" value="Chromo_domain"/>
</dbReference>
<reference evidence="4 5" key="1">
    <citation type="journal article" date="2023" name="IMA Fungus">
        <title>Comparative genomic study of the Penicillium genus elucidates a diverse pangenome and 15 lateral gene transfer events.</title>
        <authorList>
            <person name="Petersen C."/>
            <person name="Sorensen T."/>
            <person name="Nielsen M.R."/>
            <person name="Sondergaard T.E."/>
            <person name="Sorensen J.L."/>
            <person name="Fitzpatrick D.A."/>
            <person name="Frisvad J.C."/>
            <person name="Nielsen K.L."/>
        </authorList>
    </citation>
    <scope>NUCLEOTIDE SEQUENCE [LARGE SCALE GENOMIC DNA]</scope>
    <source>
        <strain evidence="4 5">IBT 3361</strain>
    </source>
</reference>
<comment type="subunit">
    <text evidence="1">Component of the NuA4 histone acetyltransferase complex.</text>
</comment>
<keyword evidence="5" id="KW-1185">Reference proteome</keyword>
<dbReference type="InterPro" id="IPR016197">
    <property type="entry name" value="Chromo-like_dom_sf"/>
</dbReference>
<feature type="domain" description="Chromo" evidence="3">
    <location>
        <begin position="144"/>
        <end position="209"/>
    </location>
</feature>
<organism evidence="4 5">
    <name type="scientific">Penicillium chrysogenum</name>
    <name type="common">Penicillium notatum</name>
    <dbReference type="NCBI Taxonomy" id="5076"/>
    <lineage>
        <taxon>Eukaryota</taxon>
        <taxon>Fungi</taxon>
        <taxon>Dikarya</taxon>
        <taxon>Ascomycota</taxon>
        <taxon>Pezizomycotina</taxon>
        <taxon>Eurotiomycetes</taxon>
        <taxon>Eurotiomycetidae</taxon>
        <taxon>Eurotiales</taxon>
        <taxon>Aspergillaceae</taxon>
        <taxon>Penicillium</taxon>
        <taxon>Penicillium chrysogenum species complex</taxon>
    </lineage>
</organism>
<dbReference type="PROSITE" id="PS50013">
    <property type="entry name" value="CHROMO_2"/>
    <property type="match status" value="1"/>
</dbReference>
<feature type="region of interest" description="Disordered" evidence="2">
    <location>
        <begin position="115"/>
        <end position="141"/>
    </location>
</feature>
<dbReference type="InterPro" id="IPR056924">
    <property type="entry name" value="SH3_Tf2-1"/>
</dbReference>
<evidence type="ECO:0000256" key="1">
    <source>
        <dbReference type="ARBA" id="ARBA00011353"/>
    </source>
</evidence>
<accession>A0ABQ8W374</accession>
<dbReference type="Proteomes" id="UP001220256">
    <property type="component" value="Unassembled WGS sequence"/>
</dbReference>
<evidence type="ECO:0000259" key="3">
    <source>
        <dbReference type="PROSITE" id="PS50013"/>
    </source>
</evidence>
<dbReference type="SUPFAM" id="SSF54160">
    <property type="entry name" value="Chromo domain-like"/>
    <property type="match status" value="1"/>
</dbReference>
<sequence>MQQATYWFNIAKREEEKRGKAAKAREDYLQISRQRTQNITTAVISRNTSPSATKSLLRIGRGYNIPVNDAVSRKLGQQYAGLFTVVERIGRLAYRLDLPPTWKVHPVISVQHLEPAPFPDPFEREPPQPSPTHDPRFPQDTDRHDVARVLDVRVRRLGRYRTPVKEYLIEWLGEAREEAQWVKERDSIGAEEKIAEFEERRRLQQGNNDDE</sequence>
<dbReference type="Pfam" id="PF24626">
    <property type="entry name" value="SH3_Tf2-1"/>
    <property type="match status" value="1"/>
</dbReference>
<gene>
    <name evidence="4" type="ORF">N7505_010248</name>
</gene>